<comment type="caution">
    <text evidence="1">The sequence shown here is derived from an EMBL/GenBank/DDBJ whole genome shotgun (WGS) entry which is preliminary data.</text>
</comment>
<dbReference type="RefSeq" id="WP_101356737.1">
    <property type="nucleotide sequence ID" value="NZ_PIQO01000041.1"/>
</dbReference>
<evidence type="ECO:0000313" key="1">
    <source>
        <dbReference type="EMBL" id="PKR82498.1"/>
    </source>
</evidence>
<name>A0A2N3LD02_9BACI</name>
<keyword evidence="2" id="KW-1185">Reference proteome</keyword>
<evidence type="ECO:0000313" key="2">
    <source>
        <dbReference type="Proteomes" id="UP000233440"/>
    </source>
</evidence>
<protein>
    <submittedName>
        <fullName evidence="1">Uncharacterized protein</fullName>
    </submittedName>
</protein>
<sequence>MIAQLKEMNEDLKKFLSKKIFEERTGIENEIINDALIHGFKEQDALNGLHIFLNNELITKPLNAPIPGLNKDFLINDSKFAELKAKGYL</sequence>
<organism evidence="1 2">
    <name type="scientific">Heyndrickxia camelliae</name>
    <dbReference type="NCBI Taxonomy" id="1707093"/>
    <lineage>
        <taxon>Bacteria</taxon>
        <taxon>Bacillati</taxon>
        <taxon>Bacillota</taxon>
        <taxon>Bacilli</taxon>
        <taxon>Bacillales</taxon>
        <taxon>Bacillaceae</taxon>
        <taxon>Heyndrickxia</taxon>
    </lineage>
</organism>
<dbReference type="AlphaFoldDB" id="A0A2N3LD02"/>
<proteinExistence type="predicted"/>
<gene>
    <name evidence="1" type="ORF">CWO92_24160</name>
</gene>
<dbReference type="EMBL" id="PIQO01000041">
    <property type="protein sequence ID" value="PKR82498.1"/>
    <property type="molecule type" value="Genomic_DNA"/>
</dbReference>
<reference evidence="1 2" key="1">
    <citation type="submission" date="2017-11" db="EMBL/GenBank/DDBJ databases">
        <title>Bacillus camelliae sp. nov., isolated from pu'er tea.</title>
        <authorList>
            <person name="Niu L."/>
        </authorList>
    </citation>
    <scope>NUCLEOTIDE SEQUENCE [LARGE SCALE GENOMIC DNA]</scope>
    <source>
        <strain evidence="1 2">7578-1</strain>
    </source>
</reference>
<dbReference type="OrthoDB" id="2876854at2"/>
<dbReference type="Proteomes" id="UP000233440">
    <property type="component" value="Unassembled WGS sequence"/>
</dbReference>
<accession>A0A2N3LD02</accession>